<organism evidence="2 3">
    <name type="scientific">Campylobacter fetus subsp. testudinum</name>
    <dbReference type="NCBI Taxonomy" id="1507806"/>
    <lineage>
        <taxon>Bacteria</taxon>
        <taxon>Pseudomonadati</taxon>
        <taxon>Campylobacterota</taxon>
        <taxon>Epsilonproteobacteria</taxon>
        <taxon>Campylobacterales</taxon>
        <taxon>Campylobacteraceae</taxon>
        <taxon>Campylobacter</taxon>
    </lineage>
</organism>
<reference evidence="2 3" key="1">
    <citation type="journal article" date="2016" name="Genome Biol. Evol.">
        <title>Comparative Genomics of Campylobacter fetus from Reptiles and Mammals Reveals Divergent Evolution in Host-Associated Lineages.</title>
        <authorList>
            <person name="Gilbert M.J."/>
            <person name="Miller W.G."/>
            <person name="Yee E."/>
            <person name="Zomer A.L."/>
            <person name="van der Graaf-van Bloois L."/>
            <person name="Fitzgerald C."/>
            <person name="Forbes K.J."/>
            <person name="Meric G."/>
            <person name="Sheppard S.K."/>
            <person name="Wagenaar J.A."/>
            <person name="Duim B."/>
        </authorList>
    </citation>
    <scope>NUCLEOTIDE SEQUENCE [LARGE SCALE GENOMIC DNA]</scope>
    <source>
        <strain evidence="2 3">12S02225-3</strain>
    </source>
</reference>
<feature type="transmembrane region" description="Helical" evidence="1">
    <location>
        <begin position="47"/>
        <end position="68"/>
    </location>
</feature>
<comment type="caution">
    <text evidence="2">The sequence shown here is derived from an EMBL/GenBank/DDBJ whole genome shotgun (WGS) entry which is preliminary data.</text>
</comment>
<name>A0AAX0HB74_CAMFE</name>
<keyword evidence="1" id="KW-0472">Membrane</keyword>
<dbReference type="AlphaFoldDB" id="A0AAX0HB74"/>
<dbReference type="EMBL" id="LFLK01000004">
    <property type="protein sequence ID" value="OCR90837.1"/>
    <property type="molecule type" value="Genomic_DNA"/>
</dbReference>
<dbReference type="Proteomes" id="UP000093100">
    <property type="component" value="Unassembled WGS sequence"/>
</dbReference>
<gene>
    <name evidence="2" type="ORF">CFT12S02225_04955</name>
</gene>
<dbReference type="RefSeq" id="WP_065838526.1">
    <property type="nucleotide sequence ID" value="NZ_LFLJ01000002.1"/>
</dbReference>
<evidence type="ECO:0000256" key="1">
    <source>
        <dbReference type="SAM" id="Phobius"/>
    </source>
</evidence>
<feature type="transmembrane region" description="Helical" evidence="1">
    <location>
        <begin position="6"/>
        <end position="26"/>
    </location>
</feature>
<evidence type="ECO:0000313" key="2">
    <source>
        <dbReference type="EMBL" id="OCR90837.1"/>
    </source>
</evidence>
<keyword evidence="1" id="KW-1133">Transmembrane helix</keyword>
<keyword evidence="1" id="KW-0812">Transmembrane</keyword>
<proteinExistence type="predicted"/>
<evidence type="ECO:0000313" key="3">
    <source>
        <dbReference type="Proteomes" id="UP000093100"/>
    </source>
</evidence>
<sequence length="69" mass="7415">METIGFILLAIFVGIPVGIFLLKAILMTFSSAMYTAVAEDTEEKAQGILITIFGIICVVGAIAILMFIF</sequence>
<accession>A0AAX0HB74</accession>
<protein>
    <submittedName>
        <fullName evidence="2">Uncharacterized protein</fullName>
    </submittedName>
</protein>